<dbReference type="InterPro" id="IPR019734">
    <property type="entry name" value="TPR_rpt"/>
</dbReference>
<dbReference type="Proteomes" id="UP000663868">
    <property type="component" value="Unassembled WGS sequence"/>
</dbReference>
<organism evidence="4 5">
    <name type="scientific">Adineta steineri</name>
    <dbReference type="NCBI Taxonomy" id="433720"/>
    <lineage>
        <taxon>Eukaryota</taxon>
        <taxon>Metazoa</taxon>
        <taxon>Spiralia</taxon>
        <taxon>Gnathifera</taxon>
        <taxon>Rotifera</taxon>
        <taxon>Eurotatoria</taxon>
        <taxon>Bdelloidea</taxon>
        <taxon>Adinetida</taxon>
        <taxon>Adinetidae</taxon>
        <taxon>Adineta</taxon>
    </lineage>
</organism>
<feature type="domain" description="ADP ribosyltransferase" evidence="3">
    <location>
        <begin position="237"/>
        <end position="387"/>
    </location>
</feature>
<dbReference type="GO" id="GO:0016791">
    <property type="term" value="F:phosphatase activity"/>
    <property type="evidence" value="ECO:0007669"/>
    <property type="project" value="TreeGrafter"/>
</dbReference>
<dbReference type="Pfam" id="PF00300">
    <property type="entry name" value="His_Phos_1"/>
    <property type="match status" value="1"/>
</dbReference>
<dbReference type="Gene3D" id="3.90.176.10">
    <property type="entry name" value="Toxin ADP-ribosyltransferase, Chain A, domain 1"/>
    <property type="match status" value="2"/>
</dbReference>
<gene>
    <name evidence="4" type="ORF">KXQ929_LOCUS18039</name>
</gene>
<reference evidence="4" key="1">
    <citation type="submission" date="2021-02" db="EMBL/GenBank/DDBJ databases">
        <authorList>
            <person name="Nowell W R."/>
        </authorList>
    </citation>
    <scope>NUCLEOTIDE SEQUENCE</scope>
</reference>
<protein>
    <recommendedName>
        <fullName evidence="3">ADP ribosyltransferase domain-containing protein</fullName>
    </recommendedName>
</protein>
<dbReference type="GO" id="GO:0005576">
    <property type="term" value="C:extracellular region"/>
    <property type="evidence" value="ECO:0007669"/>
    <property type="project" value="InterPro"/>
</dbReference>
<evidence type="ECO:0000256" key="1">
    <source>
        <dbReference type="PROSITE-ProRule" id="PRU00339"/>
    </source>
</evidence>
<sequence length="1449" mass="167944">MATTLTLEDTSQEKIDDKQCEIFCLFWLDSNTDTHETRNAEQKLRSVINYLKRFQEVKSCQRDIEQSSHKDRIILIVSGRLGQEIVPSIYQLRQVVSIYVYCMDIKRHEQWASKYNKVKSFPKTSSDYFFFICAQVNAVLDDLDTLVTRITEDHNIQKQVDEPLPIDIFSSGGAGQSTMGVFGQFVFSQVLIDCLLRLKSNPVDKDELIKRCKNDYGGNRRELEYIGEFEKKYTPDKALRWYTKDTFFYKSLNAALRKQNIHMMFLFREFIRDIQQRLQKYKSEKVLKVYRAQMMTSEELQRLQESVGKLISINSFFSTSMDFSKVFAFLKRSKTLEAVVFEIKADPLMARNKPFADISKDSDYPGEAEVLFMIGSIFRLDSIDQNNRKIWVIKMTLSSEEEHDIKEVLKYMKGQVGTGETNLRTLGKVLWKMGKFDLAEQYFLRLLKQLPADDPSSSALYEDLGELAALRGEYDKSVQWHQKSFALQNSKQVNQTTGLEELSSTLTEQLTTKSDDKPQSSSETTAGEIDTEQFKQWLMNYIKQNAAALAQQWSRTTRHPNSVENFCYIIENQFPITKIEQQTLRESSSDTTPLTVYRTLRVRKDLFKKMCNYQEGMLSFNEFLFVSKDPPIIEPNPMNTESKVDHFQINLGAGISRLVVSTKSDEVLLTIGVIFRIEKLEAIDENTFRVQLTMNNEVLKAGQSISKELRDAIRGPFPLVRMAKLIRKKESVEYLEYFSSLLMDDPRTAGNEIANLTLAGILYSLGNHCYKRNHNVVERTFTFLPDINNTDKLHTDVMVVWLDDTLGTSTETRWLNVVPQLRQIIPHVEVFSNINECIHYVGSTGIERIFLIVAGAYGDDFDTTLYEEIIHNVFIYVLTTNKFEYNGNHASIRGWFDDTTTLFDQIYRDYTASTIEAPSGMKFIGMNSNESTTRLINPQMIQWKCYQLMMDILRRMPCPLEQSKEKLLQRLRHHYRHNEFESKRLDEFAQTYQPSNAIKCQLQNLSCRTPVQTSPYSFLYRGQLMPVDEFQQLQHNIGRFISNNTIMSTSFEHDIALIFAGDGCHTDLVSVLIEISFDSTSVTSKPFADVSNLFSLQYEQEVLLASGHIFRVDSCKLLTNNIWCMKLTLCDDRNPIVTSSSDYFDVAILQLLEILPKVSPKTHKVNDRLLQWWRFYAEDDSTELVKINEFCESYRSDAAIRCDELKKPREPLVTQRIRVYCITAWLYRAVLKSPIFMGMLVTIVIMTIGSCEKCNSLISEIQGFPKIIYYMRHFQAKHNIDPKYLQVLDPDLTEYGLQQGFNITFDNELDLIICSPLSRTIQTYLSLFHDIEKRQRIPFMLDTDLQEIGEIPADTASSKAQLKQKFPQLSSIIDRDLAEDFNDKKNPLYSSSSNSVKQRIIRFHQRLWTQRNEKHIMIITHAGWLSRALDQKELKNGEIVKQIYKNGVV</sequence>
<dbReference type="SUPFAM" id="SSF48452">
    <property type="entry name" value="TPR-like"/>
    <property type="match status" value="1"/>
</dbReference>
<dbReference type="SUPFAM" id="SSF56399">
    <property type="entry name" value="ADP-ribosylation"/>
    <property type="match status" value="2"/>
</dbReference>
<comment type="caution">
    <text evidence="4">The sequence shown here is derived from an EMBL/GenBank/DDBJ whole genome shotgun (WGS) entry which is preliminary data.</text>
</comment>
<dbReference type="PROSITE" id="PS51996">
    <property type="entry name" value="TR_MART"/>
    <property type="match status" value="1"/>
</dbReference>
<dbReference type="InterPro" id="IPR011990">
    <property type="entry name" value="TPR-like_helical_dom_sf"/>
</dbReference>
<dbReference type="InterPro" id="IPR050275">
    <property type="entry name" value="PGM_Phosphatase"/>
</dbReference>
<dbReference type="PANTHER" id="PTHR48100:SF1">
    <property type="entry name" value="HISTIDINE PHOSPHATASE FAMILY PROTEIN-RELATED"/>
    <property type="match status" value="1"/>
</dbReference>
<dbReference type="SUPFAM" id="SSF53254">
    <property type="entry name" value="Phosphoglycerate mutase-like"/>
    <property type="match status" value="1"/>
</dbReference>
<evidence type="ECO:0000259" key="3">
    <source>
        <dbReference type="Pfam" id="PF03496"/>
    </source>
</evidence>
<accession>A0A819CGU1</accession>
<dbReference type="InterPro" id="IPR003540">
    <property type="entry name" value="ADP-ribosyltransferase"/>
</dbReference>
<evidence type="ECO:0000313" key="4">
    <source>
        <dbReference type="EMBL" id="CAF3817815.1"/>
    </source>
</evidence>
<dbReference type="PANTHER" id="PTHR48100">
    <property type="entry name" value="BROAD-SPECIFICITY PHOSPHATASE YOR283W-RELATED"/>
    <property type="match status" value="1"/>
</dbReference>
<dbReference type="PROSITE" id="PS50005">
    <property type="entry name" value="TPR"/>
    <property type="match status" value="1"/>
</dbReference>
<dbReference type="CDD" id="cd07067">
    <property type="entry name" value="HP_PGM_like"/>
    <property type="match status" value="1"/>
</dbReference>
<dbReference type="InterPro" id="IPR013078">
    <property type="entry name" value="His_Pase_superF_clade-1"/>
</dbReference>
<evidence type="ECO:0000313" key="5">
    <source>
        <dbReference type="Proteomes" id="UP000663868"/>
    </source>
</evidence>
<dbReference type="InterPro" id="IPR029033">
    <property type="entry name" value="His_PPase_superfam"/>
</dbReference>
<dbReference type="Pfam" id="PF03496">
    <property type="entry name" value="ADPrib_exo_Tox"/>
    <property type="match status" value="1"/>
</dbReference>
<feature type="region of interest" description="Disordered" evidence="2">
    <location>
        <begin position="507"/>
        <end position="527"/>
    </location>
</feature>
<dbReference type="Gene3D" id="3.40.50.1240">
    <property type="entry name" value="Phosphoglycerate mutase-like"/>
    <property type="match status" value="1"/>
</dbReference>
<proteinExistence type="predicted"/>
<dbReference type="EMBL" id="CAJOBB010001156">
    <property type="protein sequence ID" value="CAF3817815.1"/>
    <property type="molecule type" value="Genomic_DNA"/>
</dbReference>
<dbReference type="SMART" id="SM00855">
    <property type="entry name" value="PGAM"/>
    <property type="match status" value="1"/>
</dbReference>
<feature type="repeat" description="TPR" evidence="1">
    <location>
        <begin position="420"/>
        <end position="453"/>
    </location>
</feature>
<dbReference type="GO" id="GO:0005737">
    <property type="term" value="C:cytoplasm"/>
    <property type="evidence" value="ECO:0007669"/>
    <property type="project" value="TreeGrafter"/>
</dbReference>
<name>A0A819CGU1_9BILA</name>
<evidence type="ECO:0000256" key="2">
    <source>
        <dbReference type="SAM" id="MobiDB-lite"/>
    </source>
</evidence>
<keyword evidence="1" id="KW-0802">TPR repeat</keyword>
<dbReference type="Gene3D" id="1.25.40.10">
    <property type="entry name" value="Tetratricopeptide repeat domain"/>
    <property type="match status" value="1"/>
</dbReference>